<evidence type="ECO:0000313" key="7">
    <source>
        <dbReference type="Proteomes" id="UP001396334"/>
    </source>
</evidence>
<accession>A0ABR2PTY5</accession>
<evidence type="ECO:0000256" key="1">
    <source>
        <dbReference type="ARBA" id="ARBA00022527"/>
    </source>
</evidence>
<evidence type="ECO:0000256" key="4">
    <source>
        <dbReference type="SAM" id="MobiDB-lite"/>
    </source>
</evidence>
<dbReference type="EMBL" id="JBBPBN010000051">
    <property type="protein sequence ID" value="KAK8991914.1"/>
    <property type="molecule type" value="Genomic_DNA"/>
</dbReference>
<protein>
    <recommendedName>
        <fullName evidence="5">Protein kinase domain-containing protein</fullName>
    </recommendedName>
</protein>
<evidence type="ECO:0000256" key="2">
    <source>
        <dbReference type="ARBA" id="ARBA00022741"/>
    </source>
</evidence>
<dbReference type="InterPro" id="IPR000719">
    <property type="entry name" value="Prot_kinase_dom"/>
</dbReference>
<organism evidence="6 7">
    <name type="scientific">Hibiscus sabdariffa</name>
    <name type="common">roselle</name>
    <dbReference type="NCBI Taxonomy" id="183260"/>
    <lineage>
        <taxon>Eukaryota</taxon>
        <taxon>Viridiplantae</taxon>
        <taxon>Streptophyta</taxon>
        <taxon>Embryophyta</taxon>
        <taxon>Tracheophyta</taxon>
        <taxon>Spermatophyta</taxon>
        <taxon>Magnoliopsida</taxon>
        <taxon>eudicotyledons</taxon>
        <taxon>Gunneridae</taxon>
        <taxon>Pentapetalae</taxon>
        <taxon>rosids</taxon>
        <taxon>malvids</taxon>
        <taxon>Malvales</taxon>
        <taxon>Malvaceae</taxon>
        <taxon>Malvoideae</taxon>
        <taxon>Hibiscus</taxon>
    </lineage>
</organism>
<dbReference type="Gene3D" id="3.30.200.20">
    <property type="entry name" value="Phosphorylase Kinase, domain 1"/>
    <property type="match status" value="1"/>
</dbReference>
<keyword evidence="1" id="KW-0808">Transferase</keyword>
<feature type="compositionally biased region" description="Basic and acidic residues" evidence="4">
    <location>
        <begin position="273"/>
        <end position="291"/>
    </location>
</feature>
<dbReference type="PANTHER" id="PTHR47989">
    <property type="entry name" value="OS01G0750732 PROTEIN"/>
    <property type="match status" value="1"/>
</dbReference>
<evidence type="ECO:0000256" key="3">
    <source>
        <dbReference type="ARBA" id="ARBA00022840"/>
    </source>
</evidence>
<dbReference type="PANTHER" id="PTHR47989:SF8">
    <property type="entry name" value="INACTIVE PROTEIN KINASE SELMODRAFT_444075-LIKE"/>
    <property type="match status" value="1"/>
</dbReference>
<dbReference type="PROSITE" id="PS00109">
    <property type="entry name" value="PROTEIN_KINASE_TYR"/>
    <property type="match status" value="1"/>
</dbReference>
<keyword evidence="7" id="KW-1185">Reference proteome</keyword>
<dbReference type="InterPro" id="IPR011009">
    <property type="entry name" value="Kinase-like_dom_sf"/>
</dbReference>
<feature type="compositionally biased region" description="Low complexity" evidence="4">
    <location>
        <begin position="218"/>
        <end position="232"/>
    </location>
</feature>
<reference evidence="6 7" key="1">
    <citation type="journal article" date="2024" name="G3 (Bethesda)">
        <title>Genome assembly of Hibiscus sabdariffa L. provides insights into metabolisms of medicinal natural products.</title>
        <authorList>
            <person name="Kim T."/>
        </authorList>
    </citation>
    <scope>NUCLEOTIDE SEQUENCE [LARGE SCALE GENOMIC DNA]</scope>
    <source>
        <strain evidence="6">TK-2024</strain>
        <tissue evidence="6">Old leaves</tissue>
    </source>
</reference>
<keyword evidence="2" id="KW-0547">Nucleotide-binding</keyword>
<evidence type="ECO:0000259" key="5">
    <source>
        <dbReference type="PROSITE" id="PS50011"/>
    </source>
</evidence>
<name>A0ABR2PTY5_9ROSI</name>
<proteinExistence type="predicted"/>
<feature type="domain" description="Protein kinase" evidence="5">
    <location>
        <begin position="337"/>
        <end position="642"/>
    </location>
</feature>
<evidence type="ECO:0000313" key="6">
    <source>
        <dbReference type="EMBL" id="KAK8991914.1"/>
    </source>
</evidence>
<dbReference type="Gene3D" id="1.10.510.10">
    <property type="entry name" value="Transferase(Phosphotransferase) domain 1"/>
    <property type="match status" value="1"/>
</dbReference>
<dbReference type="InterPro" id="IPR001245">
    <property type="entry name" value="Ser-Thr/Tyr_kinase_cat_dom"/>
</dbReference>
<dbReference type="Pfam" id="PF07714">
    <property type="entry name" value="PK_Tyr_Ser-Thr"/>
    <property type="match status" value="1"/>
</dbReference>
<feature type="region of interest" description="Disordered" evidence="4">
    <location>
        <begin position="196"/>
        <end position="300"/>
    </location>
</feature>
<keyword evidence="1" id="KW-0723">Serine/threonine-protein kinase</keyword>
<keyword evidence="1" id="KW-0418">Kinase</keyword>
<dbReference type="PROSITE" id="PS50011">
    <property type="entry name" value="PROTEIN_KINASE_DOM"/>
    <property type="match status" value="1"/>
</dbReference>
<gene>
    <name evidence="6" type="ORF">V6N11_044811</name>
</gene>
<sequence>MTTTEAGERVVVILDASRELNPSIVEWPIVGLSLKSGDKLFAVGILHQVINPSTFSFIGARKLMGFRSKLEPGSIFGPNKKIAVEEMGKKLEEYKNNPEIVRISKQCEKEQIKFGIEMLAGYPLKEVAARFVKKNDATWLVLDRHMKNDQRYFIENLSCNVVKLKEDCNAVELRGPNVRDIVKLPVPRRSNVTYAEMIPENGQCPRKRGGEGVRKSVSRSSSASALSISGNRTSVSSCNEPKPSSLHVHDEHGTTTGPETGGEHSPVSVNESGDQKDLHSPDESSKQHNQNDDWMGGNPGDQVFENSLCSICKNRRPRIGWMRDFTYAELQAATEGFDAKNFLSEGGFGSVYRGEINGLKIAVKQHKFNASLQGEKEFKSEVNVLRTARHENLVMLVGSCSEGNHRLLVYEFVCNGSLDLHLSSNDSFNMKPRFFTSFTTNYRHLIDVCMLFLAKLMAEHSRRPLSWEKRVKIALGAARGLQYLHENNIIHRDMRPNNILVNHEFEPLLGDFGLARTQHEDPDKSSETITRVVGTLGYLAPEYAECGKVSTKTDVYAFGVVVLQLITGMKTTDKRLGGKSLVGWARPLLKDRNYPDLIDPRILDSHDVHQLFWMVRVAEKCLTKDPQTRLSMDRVVFVLNYIKDSESTCSIKDFSPAHSDTASKGSCDSQSQSPDDEASVFTIETAPAISLSRFNVRLPPSPPIWRTSNASAFFAESASSSVLDHEIPP</sequence>
<keyword evidence="3" id="KW-0067">ATP-binding</keyword>
<dbReference type="Proteomes" id="UP001396334">
    <property type="component" value="Unassembled WGS sequence"/>
</dbReference>
<dbReference type="SUPFAM" id="SSF56112">
    <property type="entry name" value="Protein kinase-like (PK-like)"/>
    <property type="match status" value="1"/>
</dbReference>
<comment type="caution">
    <text evidence="6">The sequence shown here is derived from an EMBL/GenBank/DDBJ whole genome shotgun (WGS) entry which is preliminary data.</text>
</comment>
<dbReference type="InterPro" id="IPR008266">
    <property type="entry name" value="Tyr_kinase_AS"/>
</dbReference>